<gene>
    <name evidence="2" type="ORF">M0813_20415</name>
</gene>
<organism evidence="2 3">
    <name type="scientific">Anaeramoeba flamelloides</name>
    <dbReference type="NCBI Taxonomy" id="1746091"/>
    <lineage>
        <taxon>Eukaryota</taxon>
        <taxon>Metamonada</taxon>
        <taxon>Anaeramoebidae</taxon>
        <taxon>Anaeramoeba</taxon>
    </lineage>
</organism>
<sequence>MSDLPLSTTLSKLPNLALLQMKFGELKNYNSRLTEMKLLFPKSFIGLPTECLKKEWIKSFKKGMISTQEFGEIRILRQSVVDLAYLTGKGQRTIERGMTMFFKRSFNFENINPYSKEWFVFGPSQKKKNPKRKKNFFHLKPKIFVKKQKRDKIKQKRSKTKTNTKTKINTKTKTKTKAKKDRKTKAQGLKTHSESNNNLKLVLDDQTFNKINQEFGQEELNNKINLEKSIFSSANNTKQTETQTQTETLTQTNKNDQAIRKRVYDLKNTESDQLKKRKLLTENKYNDLQKEEPISFDPIFENSFKSLFGKIVDESVFSYSEVNPKVSAKSLIIENKQENYLITEFTNFVPLQQNWLVDTSFFDQIYEFTNYDYGQPQNFVCESWFN</sequence>
<accession>A0ABQ8YLH9</accession>
<evidence type="ECO:0000313" key="3">
    <source>
        <dbReference type="Proteomes" id="UP001150062"/>
    </source>
</evidence>
<comment type="caution">
    <text evidence="2">The sequence shown here is derived from an EMBL/GenBank/DDBJ whole genome shotgun (WGS) entry which is preliminary data.</text>
</comment>
<dbReference type="EMBL" id="JAOAOG010000145">
    <property type="protein sequence ID" value="KAJ6245461.1"/>
    <property type="molecule type" value="Genomic_DNA"/>
</dbReference>
<feature type="region of interest" description="Disordered" evidence="1">
    <location>
        <begin position="148"/>
        <end position="195"/>
    </location>
</feature>
<protein>
    <recommendedName>
        <fullName evidence="4">Initiator binding domain-containing protein</fullName>
    </recommendedName>
</protein>
<proteinExistence type="predicted"/>
<reference evidence="2" key="1">
    <citation type="submission" date="2022-08" db="EMBL/GenBank/DDBJ databases">
        <title>Novel sulfate-reducing endosymbionts in the free-living metamonad Anaeramoeba.</title>
        <authorList>
            <person name="Jerlstrom-Hultqvist J."/>
            <person name="Cepicka I."/>
            <person name="Gallot-Lavallee L."/>
            <person name="Salas-Leiva D."/>
            <person name="Curtis B.A."/>
            <person name="Zahonova K."/>
            <person name="Pipaliya S."/>
            <person name="Dacks J."/>
            <person name="Roger A.J."/>
        </authorList>
    </citation>
    <scope>NUCLEOTIDE SEQUENCE</scope>
    <source>
        <strain evidence="2">Schooner1</strain>
    </source>
</reference>
<feature type="compositionally biased region" description="Basic residues" evidence="1">
    <location>
        <begin position="148"/>
        <end position="185"/>
    </location>
</feature>
<evidence type="ECO:0000313" key="2">
    <source>
        <dbReference type="EMBL" id="KAJ6245461.1"/>
    </source>
</evidence>
<keyword evidence="3" id="KW-1185">Reference proteome</keyword>
<name>A0ABQ8YLH9_9EUKA</name>
<evidence type="ECO:0000256" key="1">
    <source>
        <dbReference type="SAM" id="MobiDB-lite"/>
    </source>
</evidence>
<dbReference type="Proteomes" id="UP001150062">
    <property type="component" value="Unassembled WGS sequence"/>
</dbReference>
<evidence type="ECO:0008006" key="4">
    <source>
        <dbReference type="Google" id="ProtNLM"/>
    </source>
</evidence>